<evidence type="ECO:0008006" key="3">
    <source>
        <dbReference type="Google" id="ProtNLM"/>
    </source>
</evidence>
<protein>
    <recommendedName>
        <fullName evidence="3">DUF1579 domain-containing protein</fullName>
    </recommendedName>
</protein>
<evidence type="ECO:0000313" key="2">
    <source>
        <dbReference type="Proteomes" id="UP001500888"/>
    </source>
</evidence>
<sequence>MNDFDFYTGTWDVTNRRRTDFLQETCFYEEATEWEEFPAVSRASRHFEGGANFDEIEFPTKGFGGLTLRLYDPEREEWSLYWVNSRDGKLTTPVVGRFVDGRGEFYGDDTLVGKDIRVRYIWSGITADSARWEQAFSVDGEKTWITNWIMDSTRRP</sequence>
<comment type="caution">
    <text evidence="1">The sequence shown here is derived from an EMBL/GenBank/DDBJ whole genome shotgun (WGS) entry which is preliminary data.</text>
</comment>
<evidence type="ECO:0000313" key="1">
    <source>
        <dbReference type="EMBL" id="GAA3838418.1"/>
    </source>
</evidence>
<dbReference type="RefSeq" id="WP_344950799.1">
    <property type="nucleotide sequence ID" value="NZ_BAAAZR010000040.1"/>
</dbReference>
<proteinExistence type="predicted"/>
<reference evidence="2" key="1">
    <citation type="journal article" date="2019" name="Int. J. Syst. Evol. Microbiol.">
        <title>The Global Catalogue of Microorganisms (GCM) 10K type strain sequencing project: providing services to taxonomists for standard genome sequencing and annotation.</title>
        <authorList>
            <consortium name="The Broad Institute Genomics Platform"/>
            <consortium name="The Broad Institute Genome Sequencing Center for Infectious Disease"/>
            <person name="Wu L."/>
            <person name="Ma J."/>
        </authorList>
    </citation>
    <scope>NUCLEOTIDE SEQUENCE [LARGE SCALE GENOMIC DNA]</scope>
    <source>
        <strain evidence="2">JCM 16908</strain>
    </source>
</reference>
<name>A0ABP7J9B3_9ACTN</name>
<keyword evidence="2" id="KW-1185">Reference proteome</keyword>
<accession>A0ABP7J9B3</accession>
<organism evidence="1 2">
    <name type="scientific">Sphaerisporangium flaviroseum</name>
    <dbReference type="NCBI Taxonomy" id="509199"/>
    <lineage>
        <taxon>Bacteria</taxon>
        <taxon>Bacillati</taxon>
        <taxon>Actinomycetota</taxon>
        <taxon>Actinomycetes</taxon>
        <taxon>Streptosporangiales</taxon>
        <taxon>Streptosporangiaceae</taxon>
        <taxon>Sphaerisporangium</taxon>
    </lineage>
</organism>
<gene>
    <name evidence="1" type="ORF">GCM10022226_70910</name>
</gene>
<dbReference type="EMBL" id="BAAAZR010000040">
    <property type="protein sequence ID" value="GAA3838418.1"/>
    <property type="molecule type" value="Genomic_DNA"/>
</dbReference>
<dbReference type="Proteomes" id="UP001500888">
    <property type="component" value="Unassembled WGS sequence"/>
</dbReference>